<proteinExistence type="predicted"/>
<reference evidence="1" key="1">
    <citation type="journal article" date="2013" name="Genetics">
        <title>The draft genome and transcriptome of Panagrellus redivivus are shaped by the harsh demands of a free-living lifestyle.</title>
        <authorList>
            <person name="Srinivasan J."/>
            <person name="Dillman A.R."/>
            <person name="Macchietto M.G."/>
            <person name="Heikkinen L."/>
            <person name="Lakso M."/>
            <person name="Fracchia K.M."/>
            <person name="Antoshechkin I."/>
            <person name="Mortazavi A."/>
            <person name="Wong G."/>
            <person name="Sternberg P.W."/>
        </authorList>
    </citation>
    <scope>NUCLEOTIDE SEQUENCE [LARGE SCALE GENOMIC DNA]</scope>
    <source>
        <strain evidence="1">MT8872</strain>
    </source>
</reference>
<protein>
    <submittedName>
        <fullName evidence="2">START domain-containing protein</fullName>
    </submittedName>
</protein>
<dbReference type="Proteomes" id="UP000492821">
    <property type="component" value="Unassembled WGS sequence"/>
</dbReference>
<keyword evidence="1" id="KW-1185">Reference proteome</keyword>
<sequence length="225" mass="24820">MLSGKEALRVASLTAKSEMWVEADSEGNAEVINEPRTKPAFAVSNTDALLALASFIPMLKFKIEPDGEANSTPQPAANISNDSSLCGTGIQPRLKEIWCEEEVIAKLTAVSCIECYGDTIVDLLRWRDIIWPNLKSMGLYNKGHNTFEVIDVFVHLDRFPSLKRLNAVGAAVPNEPDEIELLPAVSGVSISVIYHVGKLYPLTQNKQNMMKAIDKWINVIPHMEG</sequence>
<evidence type="ECO:0000313" key="1">
    <source>
        <dbReference type="Proteomes" id="UP000492821"/>
    </source>
</evidence>
<name>A0A7E4V5E3_PANRE</name>
<dbReference type="WBParaSite" id="Pan_g16847.t1">
    <property type="protein sequence ID" value="Pan_g16847.t1"/>
    <property type="gene ID" value="Pan_g16847"/>
</dbReference>
<reference evidence="2" key="2">
    <citation type="submission" date="2020-10" db="UniProtKB">
        <authorList>
            <consortium name="WormBaseParasite"/>
        </authorList>
    </citation>
    <scope>IDENTIFICATION</scope>
</reference>
<accession>A0A7E4V5E3</accession>
<evidence type="ECO:0000313" key="2">
    <source>
        <dbReference type="WBParaSite" id="Pan_g16847.t1"/>
    </source>
</evidence>
<organism evidence="1 2">
    <name type="scientific">Panagrellus redivivus</name>
    <name type="common">Microworm</name>
    <dbReference type="NCBI Taxonomy" id="6233"/>
    <lineage>
        <taxon>Eukaryota</taxon>
        <taxon>Metazoa</taxon>
        <taxon>Ecdysozoa</taxon>
        <taxon>Nematoda</taxon>
        <taxon>Chromadorea</taxon>
        <taxon>Rhabditida</taxon>
        <taxon>Tylenchina</taxon>
        <taxon>Panagrolaimomorpha</taxon>
        <taxon>Panagrolaimoidea</taxon>
        <taxon>Panagrolaimidae</taxon>
        <taxon>Panagrellus</taxon>
    </lineage>
</organism>
<dbReference type="AlphaFoldDB" id="A0A7E4V5E3"/>